<dbReference type="EMBL" id="WKUO01000183">
    <property type="protein sequence ID" value="MSL62693.1"/>
    <property type="molecule type" value="Genomic_DNA"/>
</dbReference>
<comment type="caution">
    <text evidence="2">The sequence shown here is derived from an EMBL/GenBank/DDBJ whole genome shotgun (WGS) entry which is preliminary data.</text>
</comment>
<dbReference type="GO" id="GO:0016740">
    <property type="term" value="F:transferase activity"/>
    <property type="evidence" value="ECO:0007669"/>
    <property type="project" value="UniProtKB-KW"/>
</dbReference>
<keyword evidence="2" id="KW-0808">Transferase</keyword>
<reference evidence="2" key="1">
    <citation type="journal article" date="2019" name="Nat. Med.">
        <title>A library of human gut bacterial isolates paired with longitudinal multiomics data enables mechanistic microbiome research.</title>
        <authorList>
            <person name="Poyet M."/>
            <person name="Groussin M."/>
            <person name="Gibbons S.M."/>
            <person name="Avila-Pacheco J."/>
            <person name="Jiang X."/>
            <person name="Kearney S.M."/>
            <person name="Perrotta A.R."/>
            <person name="Berdy B."/>
            <person name="Zhao S."/>
            <person name="Lieberman T.D."/>
            <person name="Swanson P.K."/>
            <person name="Smith M."/>
            <person name="Roesemann S."/>
            <person name="Alexander J.E."/>
            <person name="Rich S.A."/>
            <person name="Livny J."/>
            <person name="Vlamakis H."/>
            <person name="Clish C."/>
            <person name="Bullock K."/>
            <person name="Deik A."/>
            <person name="Scott J."/>
            <person name="Pierce K.A."/>
            <person name="Xavier R.J."/>
            <person name="Alm E.J."/>
        </authorList>
    </citation>
    <scope>NUCLEOTIDE SEQUENCE</scope>
    <source>
        <strain evidence="2">BIOML-A371</strain>
    </source>
</reference>
<dbReference type="SUPFAM" id="SSF53448">
    <property type="entry name" value="Nucleotide-diphospho-sugar transferases"/>
    <property type="match status" value="1"/>
</dbReference>
<accession>A0A6G2B5L2</accession>
<evidence type="ECO:0000313" key="2">
    <source>
        <dbReference type="EMBL" id="MSL62693.1"/>
    </source>
</evidence>
<feature type="non-terminal residue" evidence="2">
    <location>
        <position position="97"/>
    </location>
</feature>
<dbReference type="InterPro" id="IPR001173">
    <property type="entry name" value="Glyco_trans_2-like"/>
</dbReference>
<proteinExistence type="predicted"/>
<evidence type="ECO:0000259" key="1">
    <source>
        <dbReference type="Pfam" id="PF00535"/>
    </source>
</evidence>
<dbReference type="Gene3D" id="3.90.550.10">
    <property type="entry name" value="Spore Coat Polysaccharide Biosynthesis Protein SpsA, Chain A"/>
    <property type="match status" value="1"/>
</dbReference>
<dbReference type="AlphaFoldDB" id="A0A6G2B5L2"/>
<organism evidence="2">
    <name type="scientific">Escherichia coli</name>
    <dbReference type="NCBI Taxonomy" id="562"/>
    <lineage>
        <taxon>Bacteria</taxon>
        <taxon>Pseudomonadati</taxon>
        <taxon>Pseudomonadota</taxon>
        <taxon>Gammaproteobacteria</taxon>
        <taxon>Enterobacterales</taxon>
        <taxon>Enterobacteriaceae</taxon>
        <taxon>Escherichia</taxon>
    </lineage>
</organism>
<dbReference type="InterPro" id="IPR029044">
    <property type="entry name" value="Nucleotide-diphossugar_trans"/>
</dbReference>
<name>A0A6G2B5L2_ECOLX</name>
<feature type="domain" description="Glycosyltransferase 2-like" evidence="1">
    <location>
        <begin position="9"/>
        <end position="97"/>
    </location>
</feature>
<sequence length="97" mass="11148">MHKQRVAILLSHYNGSDYLREQLNSILNQNADNFSIDIYVRDDGSNNVNLVNLRQMTSCLPINVFEGSNIGVTKSFFTLLEQVDSYDYYAFCDQDDV</sequence>
<dbReference type="Pfam" id="PF00535">
    <property type="entry name" value="Glycos_transf_2"/>
    <property type="match status" value="1"/>
</dbReference>
<gene>
    <name evidence="2" type="ORF">GKF33_26230</name>
</gene>
<protein>
    <submittedName>
        <fullName evidence="2">Glycosyltransferase</fullName>
    </submittedName>
</protein>